<organism evidence="1 2">
    <name type="scientific">Clunio marinus</name>
    <dbReference type="NCBI Taxonomy" id="568069"/>
    <lineage>
        <taxon>Eukaryota</taxon>
        <taxon>Metazoa</taxon>
        <taxon>Ecdysozoa</taxon>
        <taxon>Arthropoda</taxon>
        <taxon>Hexapoda</taxon>
        <taxon>Insecta</taxon>
        <taxon>Pterygota</taxon>
        <taxon>Neoptera</taxon>
        <taxon>Endopterygota</taxon>
        <taxon>Diptera</taxon>
        <taxon>Nematocera</taxon>
        <taxon>Chironomoidea</taxon>
        <taxon>Chironomidae</taxon>
        <taxon>Clunio</taxon>
    </lineage>
</organism>
<gene>
    <name evidence="1" type="ORF">CLUMA_CG016696</name>
</gene>
<accession>A0A1J1IWG9</accession>
<reference evidence="1 2" key="1">
    <citation type="submission" date="2015-04" db="EMBL/GenBank/DDBJ databases">
        <authorList>
            <person name="Syromyatnikov M.Y."/>
            <person name="Popov V.N."/>
        </authorList>
    </citation>
    <scope>NUCLEOTIDE SEQUENCE [LARGE SCALE GENOMIC DNA]</scope>
</reference>
<proteinExistence type="predicted"/>
<dbReference type="AlphaFoldDB" id="A0A1J1IWG9"/>
<evidence type="ECO:0000313" key="1">
    <source>
        <dbReference type="EMBL" id="CRL03502.1"/>
    </source>
</evidence>
<name>A0A1J1IWG9_9DIPT</name>
<keyword evidence="2" id="KW-1185">Reference proteome</keyword>
<sequence>MKKRKLRRNFEFFCLMNSQLISINYLVTIINHLGPSLFTRSDYLLTQTFTSKKPRTSHPPTNVLQLELLNEQQTSRQLIYEI</sequence>
<evidence type="ECO:0000313" key="2">
    <source>
        <dbReference type="Proteomes" id="UP000183832"/>
    </source>
</evidence>
<protein>
    <submittedName>
        <fullName evidence="1">CLUMA_CG016696, isoform A</fullName>
    </submittedName>
</protein>
<dbReference type="EMBL" id="CVRI01000059">
    <property type="protein sequence ID" value="CRL03502.1"/>
    <property type="molecule type" value="Genomic_DNA"/>
</dbReference>
<dbReference type="Proteomes" id="UP000183832">
    <property type="component" value="Unassembled WGS sequence"/>
</dbReference>